<sequence>MSKLEKFLAKARQEEARRTVTVTIDGEEWSVRELTLSENRFCEKLGDKGDTFDWYRYNDARIVKATEHEFPWNSPELLKAYGAADKYELVAKLFDRNPEGYAKLLQAVRQVSRIPGESELIEEAKN</sequence>
<evidence type="ECO:0008006" key="3">
    <source>
        <dbReference type="Google" id="ProtNLM"/>
    </source>
</evidence>
<dbReference type="Proteomes" id="UP001151071">
    <property type="component" value="Unassembled WGS sequence"/>
</dbReference>
<protein>
    <recommendedName>
        <fullName evidence="3">Phage XkdN-like protein</fullName>
    </recommendedName>
</protein>
<comment type="caution">
    <text evidence="1">The sequence shown here is derived from an EMBL/GenBank/DDBJ whole genome shotgun (WGS) entry which is preliminary data.</text>
</comment>
<keyword evidence="2" id="KW-1185">Reference proteome</keyword>
<evidence type="ECO:0000313" key="2">
    <source>
        <dbReference type="Proteomes" id="UP001151071"/>
    </source>
</evidence>
<dbReference type="Pfam" id="PF08890">
    <property type="entry name" value="Phage_TAC_5"/>
    <property type="match status" value="1"/>
</dbReference>
<proteinExistence type="predicted"/>
<dbReference type="InterPro" id="IPR038559">
    <property type="entry name" value="XkdN-like_sf"/>
</dbReference>
<dbReference type="AlphaFoldDB" id="A0A9X3TUY2"/>
<dbReference type="RefSeq" id="WP_035300422.1">
    <property type="nucleotide sequence ID" value="NZ_JAPYYP010000029.1"/>
</dbReference>
<dbReference type="Gene3D" id="3.30.2220.30">
    <property type="match status" value="1"/>
</dbReference>
<reference evidence="1" key="1">
    <citation type="submission" date="2022-12" db="EMBL/GenBank/DDBJ databases">
        <title>Draft genome sequence of the thermophilic strain Brevibacillus thermoruber HT42, isolated from Los Humeros, Puebla, Mexico, with biotechnological potential.</title>
        <authorList>
            <person name="Lara Sanchez J."/>
            <person name="Solis Palacios R."/>
            <person name="Bustos Baena A.S."/>
            <person name="Ruz Baez A.E."/>
            <person name="Espinosa Luna G."/>
            <person name="Oliart Ros R.M."/>
        </authorList>
    </citation>
    <scope>NUCLEOTIDE SEQUENCE</scope>
    <source>
        <strain evidence="1">HT42</strain>
    </source>
</reference>
<accession>A0A9X3TUY2</accession>
<gene>
    <name evidence="1" type="ORF">O3V59_18315</name>
</gene>
<dbReference type="EMBL" id="JAPYYP010000029">
    <property type="protein sequence ID" value="MDA5110318.1"/>
    <property type="molecule type" value="Genomic_DNA"/>
</dbReference>
<organism evidence="1 2">
    <name type="scientific">Brevibacillus thermoruber</name>
    <dbReference type="NCBI Taxonomy" id="33942"/>
    <lineage>
        <taxon>Bacteria</taxon>
        <taxon>Bacillati</taxon>
        <taxon>Bacillota</taxon>
        <taxon>Bacilli</taxon>
        <taxon>Bacillales</taxon>
        <taxon>Paenibacillaceae</taxon>
        <taxon>Brevibacillus</taxon>
    </lineage>
</organism>
<dbReference type="InterPro" id="IPR014986">
    <property type="entry name" value="XkdN-like"/>
</dbReference>
<evidence type="ECO:0000313" key="1">
    <source>
        <dbReference type="EMBL" id="MDA5110318.1"/>
    </source>
</evidence>
<name>A0A9X3TUY2_9BACL</name>